<evidence type="ECO:0000313" key="2">
    <source>
        <dbReference type="EMBL" id="KUG26037.1"/>
    </source>
</evidence>
<dbReference type="EMBL" id="LNQE01000550">
    <property type="protein sequence ID" value="KUG26037.1"/>
    <property type="molecule type" value="Genomic_DNA"/>
</dbReference>
<dbReference type="InterPro" id="IPR037914">
    <property type="entry name" value="SpoVT-AbrB_sf"/>
</dbReference>
<dbReference type="GO" id="GO:0003677">
    <property type="term" value="F:DNA binding"/>
    <property type="evidence" value="ECO:0007669"/>
    <property type="project" value="InterPro"/>
</dbReference>
<protein>
    <recommendedName>
        <fullName evidence="1">MraZ domain-containing protein</fullName>
    </recommendedName>
</protein>
<organism evidence="2">
    <name type="scientific">hydrocarbon metagenome</name>
    <dbReference type="NCBI Taxonomy" id="938273"/>
    <lineage>
        <taxon>unclassified sequences</taxon>
        <taxon>metagenomes</taxon>
        <taxon>ecological metagenomes</taxon>
    </lineage>
</organism>
<name>A0A0W8FYQ9_9ZZZZ</name>
<sequence length="51" mass="5812">MITNLDKFGRVIIPKKLREDLGISTETTLNISEDDKKNIHRVSQRNNAGCQ</sequence>
<feature type="domain" description="MraZ" evidence="1">
    <location>
        <begin position="4"/>
        <end position="31"/>
    </location>
</feature>
<evidence type="ECO:0000259" key="1">
    <source>
        <dbReference type="Pfam" id="PF02381"/>
    </source>
</evidence>
<proteinExistence type="predicted"/>
<gene>
    <name evidence="2" type="ORF">ASZ90_004135</name>
</gene>
<reference evidence="2" key="1">
    <citation type="journal article" date="2015" name="Proc. Natl. Acad. Sci. U.S.A.">
        <title>Networks of energetic and metabolic interactions define dynamics in microbial communities.</title>
        <authorList>
            <person name="Embree M."/>
            <person name="Liu J.K."/>
            <person name="Al-Bassam M.M."/>
            <person name="Zengler K."/>
        </authorList>
    </citation>
    <scope>NUCLEOTIDE SEQUENCE</scope>
</reference>
<dbReference type="NCBIfam" id="TIGR01439">
    <property type="entry name" value="lp_hng_hel_AbrB"/>
    <property type="match status" value="1"/>
</dbReference>
<dbReference type="InterPro" id="IPR020603">
    <property type="entry name" value="MraZ_dom"/>
</dbReference>
<dbReference type="Gene3D" id="2.10.260.10">
    <property type="match status" value="1"/>
</dbReference>
<dbReference type="Pfam" id="PF02381">
    <property type="entry name" value="MraZ"/>
    <property type="match status" value="1"/>
</dbReference>
<comment type="caution">
    <text evidence="2">The sequence shown here is derived from an EMBL/GenBank/DDBJ whole genome shotgun (WGS) entry which is preliminary data.</text>
</comment>
<dbReference type="AlphaFoldDB" id="A0A0W8FYQ9"/>
<dbReference type="InterPro" id="IPR007159">
    <property type="entry name" value="SpoVT-AbrB_dom"/>
</dbReference>
<dbReference type="SUPFAM" id="SSF89447">
    <property type="entry name" value="AbrB/MazE/MraZ-like"/>
    <property type="match status" value="1"/>
</dbReference>
<accession>A0A0W8FYQ9</accession>